<feature type="domain" description="PHD-type" evidence="5">
    <location>
        <begin position="55"/>
        <end position="107"/>
    </location>
</feature>
<dbReference type="InterPro" id="IPR011011">
    <property type="entry name" value="Znf_FYVE_PHD"/>
</dbReference>
<evidence type="ECO:0000256" key="2">
    <source>
        <dbReference type="ARBA" id="ARBA00022771"/>
    </source>
</evidence>
<dbReference type="InterPro" id="IPR013083">
    <property type="entry name" value="Znf_RING/FYVE/PHD"/>
</dbReference>
<keyword evidence="3" id="KW-0862">Zinc</keyword>
<dbReference type="GO" id="GO:0045892">
    <property type="term" value="P:negative regulation of DNA-templated transcription"/>
    <property type="evidence" value="ECO:0007669"/>
    <property type="project" value="TreeGrafter"/>
</dbReference>
<evidence type="ECO:0000256" key="3">
    <source>
        <dbReference type="ARBA" id="ARBA00022833"/>
    </source>
</evidence>
<sequence length="215" mass="24052">DTCLKCGKSEPKVGSGHKSNFITCKTCLQKIHYACLSIKFETLSLVRRNFRCDNCRRCELCGSAKNSNDLIMCVGCADVYHLKCHMPALNQMNVTASGWKCQSCDAQLYVPKRERKKRNRSADSQATADKENVNLNVKIVQSWTIEQVASFIAKTYPVEANALKEMEIDGASLVLLTRQDVLTCFGLKLGPALRLYELILGLQSGRDDVTLAWHN</sequence>
<dbReference type="EMBL" id="CP012526">
    <property type="protein sequence ID" value="ALC45830.1"/>
    <property type="molecule type" value="Genomic_DNA"/>
</dbReference>
<gene>
    <name evidence="6" type="ORF">Dbus_chr3Rg580</name>
</gene>
<dbReference type="Pfam" id="PF00628">
    <property type="entry name" value="PHD"/>
    <property type="match status" value="1"/>
</dbReference>
<dbReference type="InterPro" id="IPR050548">
    <property type="entry name" value="PcG_chromatin_remod_factors"/>
</dbReference>
<keyword evidence="2 4" id="KW-0863">Zinc-finger</keyword>
<evidence type="ECO:0000313" key="7">
    <source>
        <dbReference type="Proteomes" id="UP000494163"/>
    </source>
</evidence>
<proteinExistence type="predicted"/>
<dbReference type="SMR" id="A0A0M4ESX7"/>
<evidence type="ECO:0000256" key="4">
    <source>
        <dbReference type="PROSITE-ProRule" id="PRU00146"/>
    </source>
</evidence>
<evidence type="ECO:0000313" key="6">
    <source>
        <dbReference type="EMBL" id="ALC45830.1"/>
    </source>
</evidence>
<organism evidence="6 7">
    <name type="scientific">Drosophila busckii</name>
    <name type="common">Fruit fly</name>
    <dbReference type="NCBI Taxonomy" id="30019"/>
    <lineage>
        <taxon>Eukaryota</taxon>
        <taxon>Metazoa</taxon>
        <taxon>Ecdysozoa</taxon>
        <taxon>Arthropoda</taxon>
        <taxon>Hexapoda</taxon>
        <taxon>Insecta</taxon>
        <taxon>Pterygota</taxon>
        <taxon>Neoptera</taxon>
        <taxon>Endopterygota</taxon>
        <taxon>Diptera</taxon>
        <taxon>Brachycera</taxon>
        <taxon>Muscomorpha</taxon>
        <taxon>Ephydroidea</taxon>
        <taxon>Drosophilidae</taxon>
        <taxon>Drosophila</taxon>
    </lineage>
</organism>
<dbReference type="PANTHER" id="PTHR12247">
    <property type="entry name" value="POLYCOMB GROUP PROTEIN"/>
    <property type="match status" value="1"/>
</dbReference>
<dbReference type="InterPro" id="IPR013761">
    <property type="entry name" value="SAM/pointed_sf"/>
</dbReference>
<dbReference type="OrthoDB" id="10004495at2759"/>
<dbReference type="InterPro" id="IPR001965">
    <property type="entry name" value="Znf_PHD"/>
</dbReference>
<dbReference type="GO" id="GO:0008270">
    <property type="term" value="F:zinc ion binding"/>
    <property type="evidence" value="ECO:0007669"/>
    <property type="project" value="UniProtKB-KW"/>
</dbReference>
<dbReference type="OMA" id="IYAHINQ"/>
<feature type="non-terminal residue" evidence="6">
    <location>
        <position position="1"/>
    </location>
</feature>
<dbReference type="SUPFAM" id="SSF57903">
    <property type="entry name" value="FYVE/PHD zinc finger"/>
    <property type="match status" value="2"/>
</dbReference>
<reference evidence="6 7" key="1">
    <citation type="submission" date="2015-08" db="EMBL/GenBank/DDBJ databases">
        <title>Ancestral chromatin configuration constrains chromatin evolution on differentiating sex chromosomes in Drosophila.</title>
        <authorList>
            <person name="Zhou Q."/>
            <person name="Bachtrog D."/>
        </authorList>
    </citation>
    <scope>NUCLEOTIDE SEQUENCE [LARGE SCALE GENOMIC DNA]</scope>
    <source>
        <tissue evidence="6">Whole larvae</tissue>
    </source>
</reference>
<feature type="domain" description="PHD-type" evidence="5">
    <location>
        <begin position="1"/>
        <end position="58"/>
    </location>
</feature>
<dbReference type="PROSITE" id="PS50016">
    <property type="entry name" value="ZF_PHD_2"/>
    <property type="match status" value="2"/>
</dbReference>
<dbReference type="Gene3D" id="1.10.150.50">
    <property type="entry name" value="Transcription Factor, Ets-1"/>
    <property type="match status" value="1"/>
</dbReference>
<dbReference type="SMART" id="SM00454">
    <property type="entry name" value="SAM"/>
    <property type="match status" value="1"/>
</dbReference>
<dbReference type="GO" id="GO:0042393">
    <property type="term" value="F:histone binding"/>
    <property type="evidence" value="ECO:0007669"/>
    <property type="project" value="TreeGrafter"/>
</dbReference>
<dbReference type="GO" id="GO:0035102">
    <property type="term" value="C:PRC1 complex"/>
    <property type="evidence" value="ECO:0007669"/>
    <property type="project" value="TreeGrafter"/>
</dbReference>
<dbReference type="Gene3D" id="3.30.40.10">
    <property type="entry name" value="Zinc/RING finger domain, C3HC4 (zinc finger)"/>
    <property type="match status" value="2"/>
</dbReference>
<dbReference type="PROSITE" id="PS01359">
    <property type="entry name" value="ZF_PHD_1"/>
    <property type="match status" value="1"/>
</dbReference>
<keyword evidence="1" id="KW-0479">Metal-binding</keyword>
<dbReference type="AlphaFoldDB" id="A0A0M4ESX7"/>
<dbReference type="InterPro" id="IPR001660">
    <property type="entry name" value="SAM"/>
</dbReference>
<dbReference type="PANTHER" id="PTHR12247:SF138">
    <property type="entry name" value="POLYHOMEOTIC DISTAL, ISOFORM A-RELATED"/>
    <property type="match status" value="1"/>
</dbReference>
<evidence type="ECO:0000256" key="1">
    <source>
        <dbReference type="ARBA" id="ARBA00022723"/>
    </source>
</evidence>
<evidence type="ECO:0000259" key="5">
    <source>
        <dbReference type="PROSITE" id="PS50016"/>
    </source>
</evidence>
<dbReference type="Proteomes" id="UP000494163">
    <property type="component" value="Chromosome 3R"/>
</dbReference>
<dbReference type="SMART" id="SM00249">
    <property type="entry name" value="PHD"/>
    <property type="match status" value="2"/>
</dbReference>
<dbReference type="InterPro" id="IPR019787">
    <property type="entry name" value="Znf_PHD-finger"/>
</dbReference>
<dbReference type="GO" id="GO:0003682">
    <property type="term" value="F:chromatin binding"/>
    <property type="evidence" value="ECO:0007669"/>
    <property type="project" value="TreeGrafter"/>
</dbReference>
<name>A0A0M4ESX7_DROBS</name>
<dbReference type="SUPFAM" id="SSF47769">
    <property type="entry name" value="SAM/Pointed domain"/>
    <property type="match status" value="1"/>
</dbReference>
<dbReference type="STRING" id="30019.A0A0M4ESX7"/>
<dbReference type="InterPro" id="IPR019786">
    <property type="entry name" value="Zinc_finger_PHD-type_CS"/>
</dbReference>
<accession>A0A0M4ESX7</accession>
<keyword evidence="7" id="KW-1185">Reference proteome</keyword>
<protein>
    <submittedName>
        <fullName evidence="6">CG2662</fullName>
    </submittedName>
</protein>